<dbReference type="Gene3D" id="3.30.565.10">
    <property type="entry name" value="Histidine kinase-like ATPase, C-terminal domain"/>
    <property type="match status" value="1"/>
</dbReference>
<dbReference type="SUPFAM" id="SSF55874">
    <property type="entry name" value="ATPase domain of HSP90 chaperone/DNA topoisomerase II/histidine kinase"/>
    <property type="match status" value="1"/>
</dbReference>
<dbReference type="Pfam" id="PF13589">
    <property type="entry name" value="HATPase_c_3"/>
    <property type="match status" value="1"/>
</dbReference>
<dbReference type="Proteomes" id="UP000520156">
    <property type="component" value="Unassembled WGS sequence"/>
</dbReference>
<evidence type="ECO:0000313" key="2">
    <source>
        <dbReference type="Proteomes" id="UP000520156"/>
    </source>
</evidence>
<reference evidence="1 2" key="1">
    <citation type="submission" date="2020-08" db="EMBL/GenBank/DDBJ databases">
        <title>The genome sequence of Novosphingobium flavum 4Y4.</title>
        <authorList>
            <person name="Liu Y."/>
        </authorList>
    </citation>
    <scope>NUCLEOTIDE SEQUENCE [LARGE SCALE GENOMIC DNA]</scope>
    <source>
        <strain evidence="1 2">4Y4</strain>
    </source>
</reference>
<sequence>MSRAHTKVVAKQNKYAARSRVRNTDLIVPEAFIRGIRHLGYQSNVEALAELVDNAIQAYAESIDIVFSFQDVDGERKPSQIAIIDDGHGMDPAMMRIALLWGGTHRENDRDGLGRFGYGLPCAAVSIGRRFTIYSKTKGHRLHAVKLDVDAIVSGNAISSRKIAIPPAQPAILPPFLRRAIRQAHPTGWRAGTIIVIDHLDRLDWSTASGLKRNLIRRFGVTYHKLLSATRLTIDGTAVRPIDPLFLNPDAELFDLDEDRAIALDPVSFKLHTAEGRIGEVVLRYAWIPPSFAATDKSRDAVGMNANPRFPIIKQYHGVLFSRNGRLIDVRPRTPWTIFMNNDRYIRVEVEFSAALDEAFGVTTSKQQVSVTPEMWDHLRVAGLPKAIEHLRTKVRVAKSERLAQGPVAAPIATRNTSQMKLPSATGIPNGITASQALGLLLDEIECRSSSAKPSVQAAYSSLLKGWSERLASLTLRSARSDT</sequence>
<keyword evidence="1" id="KW-0547">Nucleotide-binding</keyword>
<dbReference type="InterPro" id="IPR036890">
    <property type="entry name" value="HATPase_C_sf"/>
</dbReference>
<proteinExistence type="predicted"/>
<organism evidence="1 2">
    <name type="scientific">Novosphingobium aerophilum</name>
    <dbReference type="NCBI Taxonomy" id="2839843"/>
    <lineage>
        <taxon>Bacteria</taxon>
        <taxon>Pseudomonadati</taxon>
        <taxon>Pseudomonadota</taxon>
        <taxon>Alphaproteobacteria</taxon>
        <taxon>Sphingomonadales</taxon>
        <taxon>Sphingomonadaceae</taxon>
        <taxon>Novosphingobium</taxon>
    </lineage>
</organism>
<name>A0A7X1FAM6_9SPHN</name>
<accession>A0A7X1FAM6</accession>
<dbReference type="AlphaFoldDB" id="A0A7X1FAM6"/>
<comment type="caution">
    <text evidence="1">The sequence shown here is derived from an EMBL/GenBank/DDBJ whole genome shotgun (WGS) entry which is preliminary data.</text>
</comment>
<gene>
    <name evidence="1" type="ORF">H7F49_17500</name>
</gene>
<evidence type="ECO:0000313" key="1">
    <source>
        <dbReference type="EMBL" id="MBC2653483.1"/>
    </source>
</evidence>
<keyword evidence="2" id="KW-1185">Reference proteome</keyword>
<protein>
    <submittedName>
        <fullName evidence="1">ATP-binding protein</fullName>
    </submittedName>
</protein>
<dbReference type="EMBL" id="JACLAU010000050">
    <property type="protein sequence ID" value="MBC2653483.1"/>
    <property type="molecule type" value="Genomic_DNA"/>
</dbReference>
<keyword evidence="1" id="KW-0067">ATP-binding</keyword>
<dbReference type="GO" id="GO:0005524">
    <property type="term" value="F:ATP binding"/>
    <property type="evidence" value="ECO:0007669"/>
    <property type="project" value="UniProtKB-KW"/>
</dbReference>